<protein>
    <submittedName>
        <fullName evidence="1">Uncharacterized protein</fullName>
    </submittedName>
</protein>
<accession>A0A0A9DG01</accession>
<name>A0A0A9DG01_ARUDO</name>
<dbReference type="AlphaFoldDB" id="A0A0A9DG01"/>
<reference evidence="1" key="2">
    <citation type="journal article" date="2015" name="Data Brief">
        <title>Shoot transcriptome of the giant reed, Arundo donax.</title>
        <authorList>
            <person name="Barrero R.A."/>
            <person name="Guerrero F.D."/>
            <person name="Moolhuijzen P."/>
            <person name="Goolsby J.A."/>
            <person name="Tidwell J."/>
            <person name="Bellgard S.E."/>
            <person name="Bellgard M.I."/>
        </authorList>
    </citation>
    <scope>NUCLEOTIDE SEQUENCE</scope>
    <source>
        <tissue evidence="1">Shoot tissue taken approximately 20 cm above the soil surface</tissue>
    </source>
</reference>
<reference evidence="1" key="1">
    <citation type="submission" date="2014-09" db="EMBL/GenBank/DDBJ databases">
        <authorList>
            <person name="Magalhaes I.L.F."/>
            <person name="Oliveira U."/>
            <person name="Santos F.R."/>
            <person name="Vidigal T.H.D.A."/>
            <person name="Brescovit A.D."/>
            <person name="Santos A.J."/>
        </authorList>
    </citation>
    <scope>NUCLEOTIDE SEQUENCE</scope>
    <source>
        <tissue evidence="1">Shoot tissue taken approximately 20 cm above the soil surface</tissue>
    </source>
</reference>
<sequence>MQSSFFGKGTFIANLDVCFLTRVSSDEHQNPSMCDCDLCVGLSPPPRPAFIASNAFCISKVIALSTLPDDIFRCAFCRWSFSELLLSPAFLPQMGHTFIVGLLCCHSMEHFPCSFLSRSNKTLAKPSLGCARRCTFFSMFHASMRVRFFLIIR</sequence>
<proteinExistence type="predicted"/>
<evidence type="ECO:0000313" key="1">
    <source>
        <dbReference type="EMBL" id="JAD82677.1"/>
    </source>
</evidence>
<dbReference type="EMBL" id="GBRH01215218">
    <property type="protein sequence ID" value="JAD82677.1"/>
    <property type="molecule type" value="Transcribed_RNA"/>
</dbReference>
<organism evidence="1">
    <name type="scientific">Arundo donax</name>
    <name type="common">Giant reed</name>
    <name type="synonym">Donax arundinaceus</name>
    <dbReference type="NCBI Taxonomy" id="35708"/>
    <lineage>
        <taxon>Eukaryota</taxon>
        <taxon>Viridiplantae</taxon>
        <taxon>Streptophyta</taxon>
        <taxon>Embryophyta</taxon>
        <taxon>Tracheophyta</taxon>
        <taxon>Spermatophyta</taxon>
        <taxon>Magnoliopsida</taxon>
        <taxon>Liliopsida</taxon>
        <taxon>Poales</taxon>
        <taxon>Poaceae</taxon>
        <taxon>PACMAD clade</taxon>
        <taxon>Arundinoideae</taxon>
        <taxon>Arundineae</taxon>
        <taxon>Arundo</taxon>
    </lineage>
</organism>